<dbReference type="Gene3D" id="3.40.50.11320">
    <property type="match status" value="1"/>
</dbReference>
<dbReference type="EC" id="3.4.16.-" evidence="2"/>
<keyword evidence="5" id="KW-1185">Reference proteome</keyword>
<dbReference type="EMBL" id="CATQJA010002634">
    <property type="protein sequence ID" value="CAJ0574843.1"/>
    <property type="molecule type" value="Genomic_DNA"/>
</dbReference>
<dbReference type="GO" id="GO:0006508">
    <property type="term" value="P:proteolysis"/>
    <property type="evidence" value="ECO:0007669"/>
    <property type="project" value="UniProtKB-KW"/>
</dbReference>
<comment type="caution">
    <text evidence="4">The sequence shown here is derived from an EMBL/GenBank/DDBJ whole genome shotgun (WGS) entry which is preliminary data.</text>
</comment>
<evidence type="ECO:0000313" key="5">
    <source>
        <dbReference type="Proteomes" id="UP001177023"/>
    </source>
</evidence>
<dbReference type="InterPro" id="IPR029058">
    <property type="entry name" value="AB_hydrolase_fold"/>
</dbReference>
<dbReference type="InterPro" id="IPR001563">
    <property type="entry name" value="Peptidase_S10"/>
</dbReference>
<evidence type="ECO:0000256" key="2">
    <source>
        <dbReference type="RuleBase" id="RU361156"/>
    </source>
</evidence>
<dbReference type="PANTHER" id="PTHR11802:SF480">
    <property type="entry name" value="CARBOXYPEPTIDASE"/>
    <property type="match status" value="1"/>
</dbReference>
<protein>
    <recommendedName>
        <fullName evidence="2">Carboxypeptidase</fullName>
        <ecNumber evidence="2">3.4.16.-</ecNumber>
    </recommendedName>
</protein>
<dbReference type="Proteomes" id="UP001177023">
    <property type="component" value="Unassembled WGS sequence"/>
</dbReference>
<evidence type="ECO:0000313" key="4">
    <source>
        <dbReference type="EMBL" id="CAJ0574843.1"/>
    </source>
</evidence>
<dbReference type="InterPro" id="IPR033124">
    <property type="entry name" value="Ser_caboxypep_his_AS"/>
</dbReference>
<dbReference type="PRINTS" id="PR00724">
    <property type="entry name" value="CRBOXYPTASEC"/>
</dbReference>
<proteinExistence type="inferred from homology"/>
<accession>A0AA36CT44</accession>
<feature type="coiled-coil region" evidence="3">
    <location>
        <begin position="336"/>
        <end position="367"/>
    </location>
</feature>
<dbReference type="PANTHER" id="PTHR11802">
    <property type="entry name" value="SERINE PROTEASE FAMILY S10 SERINE CARBOXYPEPTIDASE"/>
    <property type="match status" value="1"/>
</dbReference>
<dbReference type="InterPro" id="IPR018202">
    <property type="entry name" value="Ser_caboxypep_ser_AS"/>
</dbReference>
<keyword evidence="2" id="KW-0645">Protease</keyword>
<name>A0AA36CT44_9BILA</name>
<dbReference type="PROSITE" id="PS00560">
    <property type="entry name" value="CARBOXYPEPT_SER_HIS"/>
    <property type="match status" value="2"/>
</dbReference>
<organism evidence="4 5">
    <name type="scientific">Mesorhabditis spiculigera</name>
    <dbReference type="NCBI Taxonomy" id="96644"/>
    <lineage>
        <taxon>Eukaryota</taxon>
        <taxon>Metazoa</taxon>
        <taxon>Ecdysozoa</taxon>
        <taxon>Nematoda</taxon>
        <taxon>Chromadorea</taxon>
        <taxon>Rhabditida</taxon>
        <taxon>Rhabditina</taxon>
        <taxon>Rhabditomorpha</taxon>
        <taxon>Rhabditoidea</taxon>
        <taxon>Rhabditidae</taxon>
        <taxon>Mesorhabditinae</taxon>
        <taxon>Mesorhabditis</taxon>
    </lineage>
</organism>
<dbReference type="Gene3D" id="3.40.50.1820">
    <property type="entry name" value="alpha/beta hydrolase"/>
    <property type="match status" value="5"/>
</dbReference>
<dbReference type="GO" id="GO:0004185">
    <property type="term" value="F:serine-type carboxypeptidase activity"/>
    <property type="evidence" value="ECO:0007669"/>
    <property type="project" value="UniProtKB-UniRule"/>
</dbReference>
<keyword evidence="2" id="KW-0121">Carboxypeptidase</keyword>
<keyword evidence="3" id="KW-0175">Coiled coil</keyword>
<feature type="non-terminal residue" evidence="4">
    <location>
        <position position="1"/>
    </location>
</feature>
<reference evidence="4" key="1">
    <citation type="submission" date="2023-06" db="EMBL/GenBank/DDBJ databases">
        <authorList>
            <person name="Delattre M."/>
        </authorList>
    </citation>
    <scope>NUCLEOTIDE SEQUENCE</scope>
    <source>
        <strain evidence="4">AF72</strain>
    </source>
</reference>
<keyword evidence="2" id="KW-0378">Hydrolase</keyword>
<dbReference type="PROSITE" id="PS00131">
    <property type="entry name" value="CARBOXYPEPT_SER_SER"/>
    <property type="match status" value="2"/>
</dbReference>
<evidence type="ECO:0000256" key="3">
    <source>
        <dbReference type="SAM" id="Coils"/>
    </source>
</evidence>
<dbReference type="Pfam" id="PF00450">
    <property type="entry name" value="Peptidase_S10"/>
    <property type="match status" value="6"/>
</dbReference>
<dbReference type="Gene3D" id="3.40.50.12670">
    <property type="match status" value="1"/>
</dbReference>
<comment type="similarity">
    <text evidence="1 2">Belongs to the peptidase S10 family.</text>
</comment>
<dbReference type="SUPFAM" id="SSF53474">
    <property type="entry name" value="alpha/beta-Hydrolases"/>
    <property type="match status" value="6"/>
</dbReference>
<dbReference type="FunFam" id="3.40.50.1820:FF:000222">
    <property type="entry name" value="Carboxypeptidase"/>
    <property type="match status" value="3"/>
</dbReference>
<sequence>MQWLDTVWEVRTDFEAVRRHTSQNDWHRLDVARPKTEMLRRSLDERVRSMRRFDAWPEIENWHSHENVMSSWAGGTDLASKMPPVRLDALERLPLKYIFHPNRPPAVGASWVWTCPWEDDGPPDDAPAPTREQQDFIDSHTFYERAFRYLMYWRLHEKQIVLQLLIEELLESTEKCSKRIPDYPFFVMGNGDHIGALLVLWSPESLREDADVPLLIGHQFEPVHIVAMALYIDYLFYEAPARLEGEGFAKLENWEDTTPDCFTGIMMVKFSELRVLLEIMLARLKIIVKDGEPVLGEINWQNQSVTEKSEYDKEMMTKIKEFWRTRKIDKVTDIKAEELKSRIRDWNQKQKSEAQNSRQKLKKKIRRDRKCWIRTIFSTIATEFRVSMIHSESRVGGYAQEHAGDVWSATVKGAGHNLAEDRPMQVLQLLSNFVNGRDIFGGDLSDIDLNPSPLKNSTGIAAKAPRNTRKAPKLKLTTTAATRKEQDKILNLPGAPENDKTIQYSGYINGLENHRMHYWLVEAETIQQSAPLFLWLNGGPGDSSMNGMFFENGPYLLSPDGKSLRQNPVRWNQFANMLYLESPVGVGYSYSTDADEKLELSDDKSMQENYAALLDFLTVYPEYIDRDFYIIGESHGGVYVPMLATKVVDGIKAQELKLYFRGIAAANGLIDYNQNIDSMFHVMYYHGIIGKSAYEQLLDTCCPENGDELACKMSSHIDWPTFPNPKTQNDSCFNMLLDFTMTYYLGTKNNDYSIYHDCYRQPINGSRTDYPLDTEKPFESYWCYMENTLGIFMGQDSVRTALHIPAGVPIWQKNGIESLYKKTQFTMKPYFSKVLGSGARALIYNGDTDLHCNHLGAEWFARDLAANIGYQNTLERMPWNYQLSANDPKVVGGYQEKYGNSLDAVTIKGAGHISGTDRPAQLYQIIFNFVNRRDYSTPIWESHPIPTKLPAVFWIPGEQAVNGTKFHYWLITAQQNLTSAPLIVWLNGGPGCSSLSGLFVENGPFRPSEDGKIVNENIYAWNKIANVLYLESPSGVGFNPVTRDYWDDGKVAAYNYFALADFLTVFPGIADNGELHLKLSIILGLFLAGEGYASVYVTTLANSIIDQSQSNNFNLQGILIANGLLSARQQFNALLEWSYAKGINFKEDYDKLIDYCCEQTPSVSKCDFYSAAENTDCANQAQALWRRTQQGIDKYNVYQDCYQIPRTRASAEAFYGNGTYPSTDPFGGYACVAGDAIQNYLRRADVQKAIHVPQTDWTDCSTLPDYGQQQNGDISTQFKKLFASEAWGDRKMRLLIYNGDLDTASNHIGAEWFVENFGLTAFGGDRWKYATDLTKFSGSIGGYYKQFSSGVTFATVKGAGHFAPLSRPGQTLQLVKNFLSNDTINSDLRTINLTPAPLRFEYQPKDDGPIRRKQADQVHNLPGLTWDINFRHFSGYLTASKTHFIHYWFLEAPNPQYAPTLLWLGGGPGSSGIQGMFYENGPFRVNREGHTIFENVFSWNKFANMLYLESPRGVGWSYQTDDDLDYTYTNNVTASDTVNAVIDFFENIFPEYKPNGFYITGESYAGVYIPMLADGLIKAIQAGNTDINFKGLAMQSGFVSQELNLNVAVHQMYLYGLQGKLEYDNLISKCCHTADPTRCDFYDPYLYAGADGALYPKPGLNASDKWCADETIRQTKDTWNPARADIDMYSLYLDCDMSQWTDKTRKPRADGYVDNAQMINLYSTDHLNGFPCWGGSAATKFMNQPGIREALHIPDFVTKRWVHFNGTVGDLYDQSWPLEMDDFIISIVNSYYYKQNNMSILLYNGDTDTVCSHWQTHWWLNRVARKLAARRYGPRDYWWYQKKPEFQPVLAGAVERFEKNIDFLTIKGAGHLGAADRPGPTAQLIYNFVNKKPYNTSYPMDITKKPLKQAFQAVLGCENGKFLDGAEAKVEVKEKIVEAAPNNTDDLTDRAKADMITSIPGLTFNINFRNFGGYLTPSKNPTHHLYYWFMESQNDPKNDPVVLWLNGGPGCSSLIGLFEELGPFHMNNDKGKTLYENVFAWNKKANVLFMEAPVGVGFSYFEENAWNNTDETVAFDNGYAIKDFFDNVFPQYKTHPFYVTGESYVGVYGPTLTRNLIQLIENGELTLNLKGMAVGNGILSEYLQGNSEIALQYSHGFTSEEEWTRLGEACCPDTRNPLYCDYSKAALNSTCDRAWNFAEDKFQNKVYDSYNMYLDCYTQRKSSKVMDRARWRRRQAREMLKTDADMVRFEPTHSRKKRFVYQENTDRMSFDSTDPFAGYTCFNDDAVWSYLNRDDVQKAIHAKIYYKGADWEECSDRHTSKYFHYYLLKEYYDMSNTFNAILDSKWYTSNQMSLLIYNGDVDTICQFLGDEWFMEALVLARNMTVIQQRSHWYYQEGSKYENSVAGFVKRWSNNVAQMTIKGSGHFVPMDRPAFALQMITNYLAGQTNYSTPLAVDFTPAPLLPAYAYTDTPVTNCSRKDQDRFYSLPGGNFDSNFNQYSGYLDATATHKLHYILLEAEWDPSTAPLLLWLNGGPGSSSLVGLFQENGPYRVGRDGKSLFQNHNAWNKFANVLYLESPVGVGYSYSIDPNETISYNDNNTATENYAALRDFFMNAYPEYQTRDFYITGESYAGVYLPTLAVKLINGIKAADIKANFKGMVVGNGVLDKNTDLNSIIHLQYYSGLYSYNDYTDLVKTCCPENSNEFACQFSDHVVWGDSVIPDGNSSDPCFNKLSDFILSGYTSPYDRYNMYQDCYNTPSNGIKAVSNYNSSDPYDGYYCYMDTALEKYLNLPEVMTALNIPSAVKGWNDNDDIFDVYIQQNIDQYDNFAKVFDYGAKVLIYNGDVDMACNFLGAQWFAAKLQDKLKLHVDKARANWYYQQDPNYEKTVAGSWIRYTSNFDVITVKGSGHYVPLDRPMHALQMIYNFVYYNDYSTPFPAGPTTTPGPTTPIPTTATGATVTGSVGTTVAQPTTTRTSSQLGFHGFLIMSTIIYSILRF</sequence>
<gene>
    <name evidence="4" type="ORF">MSPICULIGERA_LOCUS13170</name>
</gene>
<evidence type="ECO:0000256" key="1">
    <source>
        <dbReference type="ARBA" id="ARBA00009431"/>
    </source>
</evidence>